<dbReference type="PANTHER" id="PTHR36191">
    <property type="entry name" value="ENDO/EXONUCLEASE/PHOSPHATASE DOMAIN-CONTAINING PROTEIN-RELATED"/>
    <property type="match status" value="1"/>
</dbReference>
<evidence type="ECO:0000313" key="5">
    <source>
        <dbReference type="Proteomes" id="UP001159427"/>
    </source>
</evidence>
<evidence type="ECO:0000313" key="4">
    <source>
        <dbReference type="EMBL" id="CAH3179974.1"/>
    </source>
</evidence>
<sequence>MLLPAEDYVDKPAECTKYQLLNDNTRAQGYSRAFYRCDTTLGAQPTWYRFTGRSGSQMPTSCVPTNHCGTHAPGWLAGCHPPPGKISTVLVCFHWHGDCCRWHTFIRVRNCGGFFVYELKKPPACYLRYCGNSGHK</sequence>
<organism evidence="4 5">
    <name type="scientific">Porites evermanni</name>
    <dbReference type="NCBI Taxonomy" id="104178"/>
    <lineage>
        <taxon>Eukaryota</taxon>
        <taxon>Metazoa</taxon>
        <taxon>Cnidaria</taxon>
        <taxon>Anthozoa</taxon>
        <taxon>Hexacorallia</taxon>
        <taxon>Scleractinia</taxon>
        <taxon>Fungiina</taxon>
        <taxon>Poritidae</taxon>
        <taxon>Porites</taxon>
    </lineage>
</organism>
<accession>A0ABN8RKN5</accession>
<dbReference type="Pfam" id="PF23283">
    <property type="entry name" value="D8C_UMOD"/>
    <property type="match status" value="1"/>
</dbReference>
<gene>
    <name evidence="4" type="ORF">PEVE_00012668</name>
</gene>
<evidence type="ECO:0000256" key="2">
    <source>
        <dbReference type="ARBA" id="ARBA00023157"/>
    </source>
</evidence>
<name>A0ABN8RKN5_9CNID</name>
<dbReference type="PANTHER" id="PTHR36191:SF4">
    <property type="entry name" value="VWFD DOMAIN-CONTAINING PROTEIN"/>
    <property type="match status" value="1"/>
</dbReference>
<keyword evidence="1" id="KW-0732">Signal</keyword>
<keyword evidence="2" id="KW-1015">Disulfide bond</keyword>
<comment type="caution">
    <text evidence="4">The sequence shown here is derived from an EMBL/GenBank/DDBJ whole genome shotgun (WGS) entry which is preliminary data.</text>
</comment>
<evidence type="ECO:0000256" key="1">
    <source>
        <dbReference type="ARBA" id="ARBA00022729"/>
    </source>
</evidence>
<keyword evidence="5" id="KW-1185">Reference proteome</keyword>
<dbReference type="InterPro" id="IPR057774">
    <property type="entry name" value="D8C_UMOD/GP2/OIT3-like"/>
</dbReference>
<dbReference type="EMBL" id="CALNXI010001935">
    <property type="protein sequence ID" value="CAH3179974.1"/>
    <property type="molecule type" value="Genomic_DNA"/>
</dbReference>
<protein>
    <recommendedName>
        <fullName evidence="3">UMOD/GP2/OIT3-like D8C domain-containing protein</fullName>
    </recommendedName>
</protein>
<reference evidence="4 5" key="1">
    <citation type="submission" date="2022-05" db="EMBL/GenBank/DDBJ databases">
        <authorList>
            <consortium name="Genoscope - CEA"/>
            <person name="William W."/>
        </authorList>
    </citation>
    <scope>NUCLEOTIDE SEQUENCE [LARGE SCALE GENOMIC DNA]</scope>
</reference>
<feature type="domain" description="UMOD/GP2/OIT3-like D8C" evidence="3">
    <location>
        <begin position="54"/>
        <end position="130"/>
    </location>
</feature>
<evidence type="ECO:0000259" key="3">
    <source>
        <dbReference type="Pfam" id="PF23283"/>
    </source>
</evidence>
<dbReference type="Proteomes" id="UP001159427">
    <property type="component" value="Unassembled WGS sequence"/>
</dbReference>
<proteinExistence type="predicted"/>